<accession>A0AAW6T2T3</accession>
<protein>
    <submittedName>
        <fullName evidence="1">Pyridoxamine 5'-phosphate oxidase family protein</fullName>
    </submittedName>
</protein>
<dbReference type="Pfam" id="PF12900">
    <property type="entry name" value="Pyridox_ox_2"/>
    <property type="match status" value="1"/>
</dbReference>
<dbReference type="RefSeq" id="WP_281487417.1">
    <property type="nucleotide sequence ID" value="NZ_CP159582.1"/>
</dbReference>
<dbReference type="PANTHER" id="PTHR34071">
    <property type="entry name" value="5-NITROIMIDAZOLE ANTIBIOTICS RESISTANCE PROTEIN, NIMA-FAMILY-RELATED PROTEIN-RELATED"/>
    <property type="match status" value="1"/>
</dbReference>
<evidence type="ECO:0000313" key="2">
    <source>
        <dbReference type="Proteomes" id="UP001321506"/>
    </source>
</evidence>
<dbReference type="Proteomes" id="UP001321506">
    <property type="component" value="Unassembled WGS sequence"/>
</dbReference>
<comment type="caution">
    <text evidence="1">The sequence shown here is derived from an EMBL/GenBank/DDBJ whole genome shotgun (WGS) entry which is preliminary data.</text>
</comment>
<dbReference type="Gene3D" id="2.30.110.10">
    <property type="entry name" value="Electron Transport, Fmn-binding Protein, Chain A"/>
    <property type="match status" value="1"/>
</dbReference>
<gene>
    <name evidence="1" type="ORF">QF206_01425</name>
</gene>
<proteinExistence type="predicted"/>
<dbReference type="InterPro" id="IPR024747">
    <property type="entry name" value="Pyridox_Oxase-rel"/>
</dbReference>
<reference evidence="1 2" key="1">
    <citation type="submission" date="2023-04" db="EMBL/GenBank/DDBJ databases">
        <title>Klugiella caeni sp. nov. isolated from the sludge of biochemical tank.</title>
        <authorList>
            <person name="Geng K."/>
        </authorList>
    </citation>
    <scope>NUCLEOTIDE SEQUENCE [LARGE SCALE GENOMIC DNA]</scope>
    <source>
        <strain evidence="1 2">YN-L-19</strain>
    </source>
</reference>
<dbReference type="AlphaFoldDB" id="A0AAW6T2T3"/>
<evidence type="ECO:0000313" key="1">
    <source>
        <dbReference type="EMBL" id="MDI2097629.1"/>
    </source>
</evidence>
<dbReference type="InterPro" id="IPR012349">
    <property type="entry name" value="Split_barrel_FMN-bd"/>
</dbReference>
<sequence length="218" mass="23351">MGSNDAVRKVHRHPERQRVDRDALYRLLDEELVGHLAMVVGGEPLIVPMAYARVADALLLHGSTGGGFALRAATEGHTVAFSVTALDGIVVARSLFDHSMNYRSAVVYGELETLGPAEEDAALIALSERLLPGRPSEVRANTRKELAATRVVRLPLADAVFKVRDAGPGEAEDDGEDHHVWAGVVPARRGWGAPVVSALTEPDAPLPPSVRRLIEVPG</sequence>
<dbReference type="PANTHER" id="PTHR34071:SF2">
    <property type="entry name" value="FLAVIN-NUCLEOTIDE-BINDING PROTEIN"/>
    <property type="match status" value="1"/>
</dbReference>
<keyword evidence="2" id="KW-1185">Reference proteome</keyword>
<name>A0AAW6T2T3_9MICO</name>
<dbReference type="SUPFAM" id="SSF50475">
    <property type="entry name" value="FMN-binding split barrel"/>
    <property type="match status" value="1"/>
</dbReference>
<organism evidence="1 2">
    <name type="scientific">Ruicaihuangia caeni</name>
    <dbReference type="NCBI Taxonomy" id="3042517"/>
    <lineage>
        <taxon>Bacteria</taxon>
        <taxon>Bacillati</taxon>
        <taxon>Actinomycetota</taxon>
        <taxon>Actinomycetes</taxon>
        <taxon>Micrococcales</taxon>
        <taxon>Microbacteriaceae</taxon>
        <taxon>Ruicaihuangia</taxon>
    </lineage>
</organism>
<dbReference type="EMBL" id="JASATX010000001">
    <property type="protein sequence ID" value="MDI2097629.1"/>
    <property type="molecule type" value="Genomic_DNA"/>
</dbReference>